<dbReference type="EMBL" id="JXOD01000077">
    <property type="protein sequence ID" value="KMO18534.1"/>
    <property type="molecule type" value="Genomic_DNA"/>
</dbReference>
<dbReference type="Gene3D" id="3.40.50.10540">
    <property type="entry name" value="Crotonobetainyl-coa:carnitine coa-transferase, domain 1"/>
    <property type="match status" value="1"/>
</dbReference>
<dbReference type="InterPro" id="IPR044855">
    <property type="entry name" value="CoA-Trfase_III_dom3_sf"/>
</dbReference>
<keyword evidence="3" id="KW-1185">Reference proteome</keyword>
<dbReference type="Gene3D" id="3.30.1540.10">
    <property type="entry name" value="formyl-coa transferase, domain 3"/>
    <property type="match status" value="1"/>
</dbReference>
<evidence type="ECO:0000313" key="3">
    <source>
        <dbReference type="Proteomes" id="UP000035947"/>
    </source>
</evidence>
<reference evidence="2 3" key="1">
    <citation type="submission" date="2015-01" db="EMBL/GenBank/DDBJ databases">
        <title>Genome sequencing of Methylobacterium platani JCM14648 type strain.</title>
        <authorList>
            <person name="Chaudhry V."/>
            <person name="Patil P.B."/>
        </authorList>
    </citation>
    <scope>NUCLEOTIDE SEQUENCE [LARGE SCALE GENOMIC DNA]</scope>
    <source>
        <strain evidence="2 3">JCM 14648</strain>
    </source>
</reference>
<gene>
    <name evidence="2" type="ORF">SQ03_10100</name>
</gene>
<protein>
    <submittedName>
        <fullName evidence="2">CoA-transferase</fullName>
    </submittedName>
</protein>
<organism evidence="2 3">
    <name type="scientific">Methylobacterium platani JCM 14648</name>
    <dbReference type="NCBI Taxonomy" id="1295136"/>
    <lineage>
        <taxon>Bacteria</taxon>
        <taxon>Pseudomonadati</taxon>
        <taxon>Pseudomonadota</taxon>
        <taxon>Alphaproteobacteria</taxon>
        <taxon>Hyphomicrobiales</taxon>
        <taxon>Methylobacteriaceae</taxon>
        <taxon>Methylobacterium</taxon>
    </lineage>
</organism>
<dbReference type="SUPFAM" id="SSF89796">
    <property type="entry name" value="CoA-transferase family III (CaiB/BaiF)"/>
    <property type="match status" value="1"/>
</dbReference>
<dbReference type="InterPro" id="IPR003673">
    <property type="entry name" value="CoA-Trfase_fam_III"/>
</dbReference>
<evidence type="ECO:0000256" key="1">
    <source>
        <dbReference type="ARBA" id="ARBA00022679"/>
    </source>
</evidence>
<dbReference type="InterPro" id="IPR050483">
    <property type="entry name" value="CoA-transferase_III_domain"/>
</dbReference>
<dbReference type="Proteomes" id="UP000035947">
    <property type="component" value="Unassembled WGS sequence"/>
</dbReference>
<name>A0ABR5H496_9HYPH</name>
<accession>A0ABR5H496</accession>
<dbReference type="InterPro" id="IPR023606">
    <property type="entry name" value="CoA-Trfase_III_dom_1_sf"/>
</dbReference>
<keyword evidence="1" id="KW-0808">Transferase</keyword>
<dbReference type="PANTHER" id="PTHR48207:SF3">
    <property type="entry name" value="SUCCINATE--HYDROXYMETHYLGLUTARATE COA-TRANSFERASE"/>
    <property type="match status" value="1"/>
</dbReference>
<evidence type="ECO:0000313" key="2">
    <source>
        <dbReference type="EMBL" id="KMO18534.1"/>
    </source>
</evidence>
<comment type="caution">
    <text evidence="2">The sequence shown here is derived from an EMBL/GenBank/DDBJ whole genome shotgun (WGS) entry which is preliminary data.</text>
</comment>
<sequence>MQTTEPALAPALSDLRVLEMGQLLAGPFCGQLMADFGAEVIKIEQPGAGDPMREWGREKPHGQSLWWPVIARNKKSIEINAREAAGQDLIRRLVAQADILIENFRPGTMEKWGLGYDELSAINPRLIMIRVSGYGQSGPYSQKAGYGAIGEAMGGMRYVAGDPSNPPSRAGISIGDTLAATFACVGGLMALHARTRTGRGQIVDSAIYEAVLAVMENLVTEYDKTGYIRERTGAILPNIAPSNVYPTKSGVYVLIAANQDSVFKRLAAAMGRPELAADPRYATHTERGQRQAELDALIAAWTATLDREELGRILDEAGVPRGDIYRAPEMLEDAHFKARKTIVDVAHPLFGSLKMQNVAPRLSANPGRVVTAGPELGQHNDEIFRGLLGLGPDDLARLVADKVIGGSARDAA</sequence>
<proteinExistence type="predicted"/>
<dbReference type="PANTHER" id="PTHR48207">
    <property type="entry name" value="SUCCINATE--HYDROXYMETHYLGLUTARATE COA-TRANSFERASE"/>
    <property type="match status" value="1"/>
</dbReference>
<dbReference type="Pfam" id="PF02515">
    <property type="entry name" value="CoA_transf_3"/>
    <property type="match status" value="1"/>
</dbReference>